<feature type="region of interest" description="Disordered" evidence="1">
    <location>
        <begin position="199"/>
        <end position="222"/>
    </location>
</feature>
<organism evidence="2 3">
    <name type="scientific">Elysia marginata</name>
    <dbReference type="NCBI Taxonomy" id="1093978"/>
    <lineage>
        <taxon>Eukaryota</taxon>
        <taxon>Metazoa</taxon>
        <taxon>Spiralia</taxon>
        <taxon>Lophotrochozoa</taxon>
        <taxon>Mollusca</taxon>
        <taxon>Gastropoda</taxon>
        <taxon>Heterobranchia</taxon>
        <taxon>Euthyneura</taxon>
        <taxon>Panpulmonata</taxon>
        <taxon>Sacoglossa</taxon>
        <taxon>Placobranchoidea</taxon>
        <taxon>Plakobranchidae</taxon>
        <taxon>Elysia</taxon>
    </lineage>
</organism>
<keyword evidence="3" id="KW-1185">Reference proteome</keyword>
<evidence type="ECO:0000313" key="2">
    <source>
        <dbReference type="EMBL" id="GFS14946.1"/>
    </source>
</evidence>
<comment type="caution">
    <text evidence="2">The sequence shown here is derived from an EMBL/GenBank/DDBJ whole genome shotgun (WGS) entry which is preliminary data.</text>
</comment>
<proteinExistence type="predicted"/>
<gene>
    <name evidence="2" type="ORF">ElyMa_001437000</name>
</gene>
<sequence>MGLVKGSPSVELLEVLSSNHCDANFHLPGLDYTVLKYNVTGANSMFQLNALTSPRLNNIQTGNALCSLIDPGTNECRYNLVEGHPCWCDKINDNEYHLTYNRTADAETSNVTVALAWIAYINVLLTDRYTFKQVITAKMILIQFRSTFKTSQEFLVAGEDFTEIEFDVYGGEIYNIPESGNAPQFYYVTSDGVEHKKGLLFPPTNPRAETNKEEKDSYKMAI</sequence>
<dbReference type="AlphaFoldDB" id="A0AAV4J2L3"/>
<name>A0AAV4J2L3_9GAST</name>
<evidence type="ECO:0000313" key="3">
    <source>
        <dbReference type="Proteomes" id="UP000762676"/>
    </source>
</evidence>
<accession>A0AAV4J2L3</accession>
<evidence type="ECO:0008006" key="4">
    <source>
        <dbReference type="Google" id="ProtNLM"/>
    </source>
</evidence>
<dbReference type="EMBL" id="BMAT01002819">
    <property type="protein sequence ID" value="GFS14946.1"/>
    <property type="molecule type" value="Genomic_DNA"/>
</dbReference>
<protein>
    <recommendedName>
        <fullName evidence="4">Thyroglobulin type-1 domain-containing protein</fullName>
    </recommendedName>
</protein>
<reference evidence="2 3" key="1">
    <citation type="journal article" date="2021" name="Elife">
        <title>Chloroplast acquisition without the gene transfer in kleptoplastic sea slugs, Plakobranchus ocellatus.</title>
        <authorList>
            <person name="Maeda T."/>
            <person name="Takahashi S."/>
            <person name="Yoshida T."/>
            <person name="Shimamura S."/>
            <person name="Takaki Y."/>
            <person name="Nagai Y."/>
            <person name="Toyoda A."/>
            <person name="Suzuki Y."/>
            <person name="Arimoto A."/>
            <person name="Ishii H."/>
            <person name="Satoh N."/>
            <person name="Nishiyama T."/>
            <person name="Hasebe M."/>
            <person name="Maruyama T."/>
            <person name="Minagawa J."/>
            <person name="Obokata J."/>
            <person name="Shigenobu S."/>
        </authorList>
    </citation>
    <scope>NUCLEOTIDE SEQUENCE [LARGE SCALE GENOMIC DNA]</scope>
</reference>
<feature type="compositionally biased region" description="Basic and acidic residues" evidence="1">
    <location>
        <begin position="209"/>
        <end position="222"/>
    </location>
</feature>
<dbReference type="Proteomes" id="UP000762676">
    <property type="component" value="Unassembled WGS sequence"/>
</dbReference>
<evidence type="ECO:0000256" key="1">
    <source>
        <dbReference type="SAM" id="MobiDB-lite"/>
    </source>
</evidence>